<dbReference type="InterPro" id="IPR013123">
    <property type="entry name" value="SpoU_subst-bd"/>
</dbReference>
<dbReference type="InterPro" id="IPR029026">
    <property type="entry name" value="tRNA_m1G_MTases_N"/>
</dbReference>
<accession>A0A1I4CQJ4</accession>
<dbReference type="SUPFAM" id="SSF55315">
    <property type="entry name" value="L30e-like"/>
    <property type="match status" value="1"/>
</dbReference>
<dbReference type="STRING" id="1123062.SAMN02745775_10877"/>
<gene>
    <name evidence="5" type="ORF">SAMN02745775_10877</name>
</gene>
<dbReference type="Proteomes" id="UP000199473">
    <property type="component" value="Unassembled WGS sequence"/>
</dbReference>
<feature type="compositionally biased region" description="Gly residues" evidence="3">
    <location>
        <begin position="30"/>
        <end position="39"/>
    </location>
</feature>
<keyword evidence="1 5" id="KW-0489">Methyltransferase</keyword>
<protein>
    <submittedName>
        <fullName evidence="5">RNA methyltransferase, TrmH family</fullName>
    </submittedName>
</protein>
<dbReference type="InterPro" id="IPR029064">
    <property type="entry name" value="Ribosomal_eL30-like_sf"/>
</dbReference>
<dbReference type="InterPro" id="IPR001537">
    <property type="entry name" value="SpoU_MeTrfase"/>
</dbReference>
<evidence type="ECO:0000313" key="6">
    <source>
        <dbReference type="Proteomes" id="UP000199473"/>
    </source>
</evidence>
<sequence length="303" mass="31337">MRGNFDRDERGPEGWAERRLPPEGSHASGRGYGPAGPAGGLTPRPRPNPGGPPEGGWRDSDLDRLCGPAAVTAAFAVRPDAVLRLFYTETRKREAGPVCAIMAKNRRPYREVSPEEMIRIAGTEHHGGICAIAVPREVPELGAGPFPQALLGAPVLPLLDGIGNPHNLGAIARSAAFFGCTGLLLSGDPRQAGLSDAAFRTAEGGLEHLTLMKLANPAIALRALAPKFTTVAAVAAGGMAPSELPRTKPFVLVLGNEERGLPGLTIAACAHRVTLPGSGHVQSLNVSVAAAVLIHAMGMPAGG</sequence>
<dbReference type="GO" id="GO:0006396">
    <property type="term" value="P:RNA processing"/>
    <property type="evidence" value="ECO:0007669"/>
    <property type="project" value="InterPro"/>
</dbReference>
<keyword evidence="2 5" id="KW-0808">Transferase</keyword>
<organism evidence="5 6">
    <name type="scientific">Falsiroseomonas stagni DSM 19981</name>
    <dbReference type="NCBI Taxonomy" id="1123062"/>
    <lineage>
        <taxon>Bacteria</taxon>
        <taxon>Pseudomonadati</taxon>
        <taxon>Pseudomonadota</taxon>
        <taxon>Alphaproteobacteria</taxon>
        <taxon>Acetobacterales</taxon>
        <taxon>Roseomonadaceae</taxon>
        <taxon>Falsiroseomonas</taxon>
    </lineage>
</organism>
<keyword evidence="6" id="KW-1185">Reference proteome</keyword>
<dbReference type="Pfam" id="PF00588">
    <property type="entry name" value="SpoU_methylase"/>
    <property type="match status" value="1"/>
</dbReference>
<evidence type="ECO:0000256" key="3">
    <source>
        <dbReference type="SAM" id="MobiDB-lite"/>
    </source>
</evidence>
<dbReference type="Gene3D" id="3.40.1280.10">
    <property type="match status" value="1"/>
</dbReference>
<dbReference type="SMART" id="SM00967">
    <property type="entry name" value="SpoU_sub_bind"/>
    <property type="match status" value="1"/>
</dbReference>
<dbReference type="PANTHER" id="PTHR46429">
    <property type="entry name" value="23S RRNA (GUANOSINE-2'-O-)-METHYLTRANSFERASE RLMB"/>
    <property type="match status" value="1"/>
</dbReference>
<feature type="compositionally biased region" description="Basic and acidic residues" evidence="3">
    <location>
        <begin position="1"/>
        <end position="21"/>
    </location>
</feature>
<dbReference type="RefSeq" id="WP_245762162.1">
    <property type="nucleotide sequence ID" value="NZ_FOSQ01000008.1"/>
</dbReference>
<dbReference type="PANTHER" id="PTHR46429:SF2">
    <property type="entry name" value="TRNA_RRNA METHYLTRANSFERASE"/>
    <property type="match status" value="1"/>
</dbReference>
<feature type="domain" description="RNA 2-O ribose methyltransferase substrate binding" evidence="4">
    <location>
        <begin position="64"/>
        <end position="139"/>
    </location>
</feature>
<evidence type="ECO:0000259" key="4">
    <source>
        <dbReference type="SMART" id="SM00967"/>
    </source>
</evidence>
<dbReference type="InterPro" id="IPR029028">
    <property type="entry name" value="Alpha/beta_knot_MTases"/>
</dbReference>
<dbReference type="Pfam" id="PF08032">
    <property type="entry name" value="SpoU_sub_bind"/>
    <property type="match status" value="1"/>
</dbReference>
<reference evidence="5 6" key="1">
    <citation type="submission" date="2016-10" db="EMBL/GenBank/DDBJ databases">
        <authorList>
            <person name="de Groot N.N."/>
        </authorList>
    </citation>
    <scope>NUCLEOTIDE SEQUENCE [LARGE SCALE GENOMIC DNA]</scope>
    <source>
        <strain evidence="5 6">DSM 19981</strain>
    </source>
</reference>
<dbReference type="GO" id="GO:0008173">
    <property type="term" value="F:RNA methyltransferase activity"/>
    <property type="evidence" value="ECO:0007669"/>
    <property type="project" value="InterPro"/>
</dbReference>
<dbReference type="GO" id="GO:0005829">
    <property type="term" value="C:cytosol"/>
    <property type="evidence" value="ECO:0007669"/>
    <property type="project" value="TreeGrafter"/>
</dbReference>
<dbReference type="InterPro" id="IPR004441">
    <property type="entry name" value="rRNA_MeTrfase_TrmH"/>
</dbReference>
<evidence type="ECO:0000313" key="5">
    <source>
        <dbReference type="EMBL" id="SFK83033.1"/>
    </source>
</evidence>
<dbReference type="SUPFAM" id="SSF75217">
    <property type="entry name" value="alpha/beta knot"/>
    <property type="match status" value="1"/>
</dbReference>
<dbReference type="GO" id="GO:0032259">
    <property type="term" value="P:methylation"/>
    <property type="evidence" value="ECO:0007669"/>
    <property type="project" value="UniProtKB-KW"/>
</dbReference>
<dbReference type="Gene3D" id="3.30.1330.30">
    <property type="match status" value="1"/>
</dbReference>
<feature type="region of interest" description="Disordered" evidence="3">
    <location>
        <begin position="1"/>
        <end position="63"/>
    </location>
</feature>
<dbReference type="GO" id="GO:0003723">
    <property type="term" value="F:RNA binding"/>
    <property type="evidence" value="ECO:0007669"/>
    <property type="project" value="InterPro"/>
</dbReference>
<proteinExistence type="predicted"/>
<dbReference type="EMBL" id="FOSQ01000008">
    <property type="protein sequence ID" value="SFK83033.1"/>
    <property type="molecule type" value="Genomic_DNA"/>
</dbReference>
<name>A0A1I4CQJ4_9PROT</name>
<evidence type="ECO:0000256" key="2">
    <source>
        <dbReference type="ARBA" id="ARBA00022679"/>
    </source>
</evidence>
<dbReference type="AlphaFoldDB" id="A0A1I4CQJ4"/>
<evidence type="ECO:0000256" key="1">
    <source>
        <dbReference type="ARBA" id="ARBA00022603"/>
    </source>
</evidence>
<dbReference type="CDD" id="cd18095">
    <property type="entry name" value="SpoU-like_rRNA-MTase"/>
    <property type="match status" value="1"/>
</dbReference>